<organism evidence="1 2">
    <name type="scientific">Pseudaeromonas paramecii</name>
    <dbReference type="NCBI Taxonomy" id="2138166"/>
    <lineage>
        <taxon>Bacteria</taxon>
        <taxon>Pseudomonadati</taxon>
        <taxon>Pseudomonadota</taxon>
        <taxon>Gammaproteobacteria</taxon>
        <taxon>Aeromonadales</taxon>
        <taxon>Aeromonadaceae</taxon>
        <taxon>Pseudaeromonas</taxon>
    </lineage>
</organism>
<dbReference type="EMBL" id="BAABFC010000001">
    <property type="protein sequence ID" value="GAA4493197.1"/>
    <property type="molecule type" value="Genomic_DNA"/>
</dbReference>
<reference evidence="2" key="1">
    <citation type="journal article" date="2019" name="Int. J. Syst. Evol. Microbiol.">
        <title>The Global Catalogue of Microorganisms (GCM) 10K type strain sequencing project: providing services to taxonomists for standard genome sequencing and annotation.</title>
        <authorList>
            <consortium name="The Broad Institute Genomics Platform"/>
            <consortium name="The Broad Institute Genome Sequencing Center for Infectious Disease"/>
            <person name="Wu L."/>
            <person name="Ma J."/>
        </authorList>
    </citation>
    <scope>NUCLEOTIDE SEQUENCE [LARGE SCALE GENOMIC DNA]</scope>
    <source>
        <strain evidence="2">JCM 32226</strain>
    </source>
</reference>
<gene>
    <name evidence="1" type="ORF">GCM10023095_02990</name>
</gene>
<comment type="caution">
    <text evidence="1">The sequence shown here is derived from an EMBL/GenBank/DDBJ whole genome shotgun (WGS) entry which is preliminary data.</text>
</comment>
<proteinExistence type="predicted"/>
<accession>A0ABP8PVV8</accession>
<evidence type="ECO:0000313" key="1">
    <source>
        <dbReference type="EMBL" id="GAA4493197.1"/>
    </source>
</evidence>
<keyword evidence="2" id="KW-1185">Reference proteome</keyword>
<evidence type="ECO:0008006" key="3">
    <source>
        <dbReference type="Google" id="ProtNLM"/>
    </source>
</evidence>
<sequence>MAITLDEIELPEQLDWQDEFFWAPVAQTITPTLTGYLIVEENAAPMGRPITLVSDGGVWAPRALVKAVKAKEAQVNTPMTLTLHDGRQFKVVWRRDDKGVDASQIIRICDPDDTDLYDINLRFTEID</sequence>
<dbReference type="Proteomes" id="UP001501321">
    <property type="component" value="Unassembled WGS sequence"/>
</dbReference>
<name>A0ABP8PVV8_9GAMM</name>
<dbReference type="RefSeq" id="WP_345009346.1">
    <property type="nucleotide sequence ID" value="NZ_BAABFC010000001.1"/>
</dbReference>
<protein>
    <recommendedName>
        <fullName evidence="3">Head-tail adaptor protein</fullName>
    </recommendedName>
</protein>
<evidence type="ECO:0000313" key="2">
    <source>
        <dbReference type="Proteomes" id="UP001501321"/>
    </source>
</evidence>